<dbReference type="Pfam" id="PF05437">
    <property type="entry name" value="AzlD"/>
    <property type="match status" value="1"/>
</dbReference>
<sequence length="108" mass="11370">MPSTPYLLAVLGIVFGITFALRAVPFAALRTLRTSATVRRLSTWMPVGILAILAVTTLHGTIAAEPRATLHALLAVAATVGAHLAFSRRTILSVSIGTTVYVVLVNAF</sequence>
<evidence type="ECO:0000313" key="2">
    <source>
        <dbReference type="EMBL" id="TDD13566.1"/>
    </source>
</evidence>
<protein>
    <submittedName>
        <fullName evidence="2">Branched-chain amino acid transporter AzlD</fullName>
    </submittedName>
</protein>
<keyword evidence="3" id="KW-1185">Reference proteome</keyword>
<evidence type="ECO:0000313" key="3">
    <source>
        <dbReference type="Proteomes" id="UP000294543"/>
    </source>
</evidence>
<organism evidence="2 3">
    <name type="scientific">Nonomuraea diastatica</name>
    <dbReference type="NCBI Taxonomy" id="1848329"/>
    <lineage>
        <taxon>Bacteria</taxon>
        <taxon>Bacillati</taxon>
        <taxon>Actinomycetota</taxon>
        <taxon>Actinomycetes</taxon>
        <taxon>Streptosporangiales</taxon>
        <taxon>Streptosporangiaceae</taxon>
        <taxon>Nonomuraea</taxon>
    </lineage>
</organism>
<keyword evidence="1" id="KW-1133">Transmembrane helix</keyword>
<feature type="transmembrane region" description="Helical" evidence="1">
    <location>
        <begin position="6"/>
        <end position="29"/>
    </location>
</feature>
<keyword evidence="1" id="KW-0472">Membrane</keyword>
<dbReference type="RefSeq" id="WP_132516279.1">
    <property type="nucleotide sequence ID" value="NZ_SMKP01000171.1"/>
</dbReference>
<dbReference type="AlphaFoldDB" id="A0A4V2YD12"/>
<dbReference type="Proteomes" id="UP000294543">
    <property type="component" value="Unassembled WGS sequence"/>
</dbReference>
<keyword evidence="1" id="KW-0812">Transmembrane</keyword>
<name>A0A4V2YD12_9ACTN</name>
<feature type="transmembrane region" description="Helical" evidence="1">
    <location>
        <begin position="41"/>
        <end position="62"/>
    </location>
</feature>
<dbReference type="InterPro" id="IPR008407">
    <property type="entry name" value="Brnchd-chn_aa_trnsp_AzlD"/>
</dbReference>
<dbReference type="OrthoDB" id="5324916at2"/>
<comment type="caution">
    <text evidence="2">The sequence shown here is derived from an EMBL/GenBank/DDBJ whole genome shotgun (WGS) entry which is preliminary data.</text>
</comment>
<accession>A0A4V2YD12</accession>
<feature type="transmembrane region" description="Helical" evidence="1">
    <location>
        <begin position="68"/>
        <end position="86"/>
    </location>
</feature>
<reference evidence="2 3" key="1">
    <citation type="submission" date="2019-03" db="EMBL/GenBank/DDBJ databases">
        <title>Draft genome sequences of novel Actinobacteria.</title>
        <authorList>
            <person name="Sahin N."/>
            <person name="Ay H."/>
            <person name="Saygin H."/>
        </authorList>
    </citation>
    <scope>NUCLEOTIDE SEQUENCE [LARGE SCALE GENOMIC DNA]</scope>
    <source>
        <strain evidence="2 3">KC712</strain>
    </source>
</reference>
<evidence type="ECO:0000256" key="1">
    <source>
        <dbReference type="SAM" id="Phobius"/>
    </source>
</evidence>
<dbReference type="EMBL" id="SMKP01000171">
    <property type="protein sequence ID" value="TDD13566.1"/>
    <property type="molecule type" value="Genomic_DNA"/>
</dbReference>
<gene>
    <name evidence="2" type="ORF">E1294_40580</name>
</gene>
<proteinExistence type="predicted"/>